<protein>
    <submittedName>
        <fullName evidence="2">Uncharacterized protein</fullName>
    </submittedName>
</protein>
<name>A0AAD4UME1_OVIAM</name>
<evidence type="ECO:0000256" key="1">
    <source>
        <dbReference type="SAM" id="MobiDB-lite"/>
    </source>
</evidence>
<sequence length="180" mass="20239">MAVSTGVNVHRNFRLLEEFEEGQKGVGDGTVTGRKFSSLFLLRHHHLSTHLESSLELRFAVFVGQTMHLRLNEIKKELGVWICDLEIKVCIAFERLAGSFDSQVIRMMIKLIQSLVTVSLQGACDTSMVVRASLCSKMRDNQTGKPGSNDETLPSERDTSSSVLPEDQVWQKTWGQVYPK</sequence>
<evidence type="ECO:0000313" key="3">
    <source>
        <dbReference type="Proteomes" id="UP001214576"/>
    </source>
</evidence>
<evidence type="ECO:0000313" key="2">
    <source>
        <dbReference type="EMBL" id="KAI4546305.1"/>
    </source>
</evidence>
<dbReference type="AlphaFoldDB" id="A0AAD4UME1"/>
<reference evidence="2" key="1">
    <citation type="submission" date="2022-03" db="EMBL/GenBank/DDBJ databases">
        <title>Genomic analyses of argali, domestic sheep and their hybrids provide insights into chromosomal evolution, heterosis and genetic basis of agronomic traits.</title>
        <authorList>
            <person name="Li M."/>
        </authorList>
    </citation>
    <scope>NUCLEOTIDE SEQUENCE</scope>
    <source>
        <strain evidence="2">CAU-MHL-2022a</strain>
        <tissue evidence="2">Skin</tissue>
    </source>
</reference>
<dbReference type="EMBL" id="JAKZEL010000002">
    <property type="protein sequence ID" value="KAI4546305.1"/>
    <property type="molecule type" value="Genomic_DNA"/>
</dbReference>
<dbReference type="Proteomes" id="UP001214576">
    <property type="component" value="Unassembled WGS sequence"/>
</dbReference>
<gene>
    <name evidence="2" type="ORF">MG293_002860</name>
</gene>
<comment type="caution">
    <text evidence="2">The sequence shown here is derived from an EMBL/GenBank/DDBJ whole genome shotgun (WGS) entry which is preliminary data.</text>
</comment>
<feature type="compositionally biased region" description="Polar residues" evidence="1">
    <location>
        <begin position="143"/>
        <end position="152"/>
    </location>
</feature>
<keyword evidence="3" id="KW-1185">Reference proteome</keyword>
<organism evidence="2 3">
    <name type="scientific">Ovis ammon polii</name>
    <dbReference type="NCBI Taxonomy" id="230172"/>
    <lineage>
        <taxon>Eukaryota</taxon>
        <taxon>Metazoa</taxon>
        <taxon>Chordata</taxon>
        <taxon>Craniata</taxon>
        <taxon>Vertebrata</taxon>
        <taxon>Euteleostomi</taxon>
        <taxon>Mammalia</taxon>
        <taxon>Eutheria</taxon>
        <taxon>Laurasiatheria</taxon>
        <taxon>Artiodactyla</taxon>
        <taxon>Ruminantia</taxon>
        <taxon>Pecora</taxon>
        <taxon>Bovidae</taxon>
        <taxon>Caprinae</taxon>
        <taxon>Ovis</taxon>
    </lineage>
</organism>
<proteinExistence type="predicted"/>
<accession>A0AAD4UME1</accession>
<feature type="region of interest" description="Disordered" evidence="1">
    <location>
        <begin position="140"/>
        <end position="167"/>
    </location>
</feature>